<name>A0A0F9JR63_9ZZZZ</name>
<evidence type="ECO:0000313" key="1">
    <source>
        <dbReference type="EMBL" id="KKM08076.1"/>
    </source>
</evidence>
<accession>A0A0F9JR63</accession>
<gene>
    <name evidence="1" type="ORF">LCGC14_1727530</name>
</gene>
<sequence length="79" mass="8905">MDIRDLSWKERPAGNTLIAEIEKLAEVVKVPAARRRDLRWMAENVRGMANNDSTNACEAKALLSYVDLALQQGINFCDK</sequence>
<dbReference type="AlphaFoldDB" id="A0A0F9JR63"/>
<protein>
    <submittedName>
        <fullName evidence="1">Uncharacterized protein</fullName>
    </submittedName>
</protein>
<proteinExistence type="predicted"/>
<comment type="caution">
    <text evidence="1">The sequence shown here is derived from an EMBL/GenBank/DDBJ whole genome shotgun (WGS) entry which is preliminary data.</text>
</comment>
<reference evidence="1" key="1">
    <citation type="journal article" date="2015" name="Nature">
        <title>Complex archaea that bridge the gap between prokaryotes and eukaryotes.</title>
        <authorList>
            <person name="Spang A."/>
            <person name="Saw J.H."/>
            <person name="Jorgensen S.L."/>
            <person name="Zaremba-Niedzwiedzka K."/>
            <person name="Martijn J."/>
            <person name="Lind A.E."/>
            <person name="van Eijk R."/>
            <person name="Schleper C."/>
            <person name="Guy L."/>
            <person name="Ettema T.J."/>
        </authorList>
    </citation>
    <scope>NUCLEOTIDE SEQUENCE</scope>
</reference>
<dbReference type="EMBL" id="LAZR01015630">
    <property type="protein sequence ID" value="KKM08076.1"/>
    <property type="molecule type" value="Genomic_DNA"/>
</dbReference>
<organism evidence="1">
    <name type="scientific">marine sediment metagenome</name>
    <dbReference type="NCBI Taxonomy" id="412755"/>
    <lineage>
        <taxon>unclassified sequences</taxon>
        <taxon>metagenomes</taxon>
        <taxon>ecological metagenomes</taxon>
    </lineage>
</organism>